<dbReference type="SMART" id="SM00283">
    <property type="entry name" value="MA"/>
    <property type="match status" value="1"/>
</dbReference>
<dbReference type="OrthoDB" id="8523at2157"/>
<evidence type="ECO:0000256" key="2">
    <source>
        <dbReference type="ARBA" id="ARBA00029447"/>
    </source>
</evidence>
<organism evidence="6 7">
    <name type="scientific">Halobellus clavatus</name>
    <dbReference type="NCBI Taxonomy" id="660517"/>
    <lineage>
        <taxon>Archaea</taxon>
        <taxon>Methanobacteriati</taxon>
        <taxon>Methanobacteriota</taxon>
        <taxon>Stenosarchaea group</taxon>
        <taxon>Halobacteria</taxon>
        <taxon>Halobacteriales</taxon>
        <taxon>Haloferacaceae</taxon>
        <taxon>Halobellus</taxon>
    </lineage>
</organism>
<name>A0A1H3E8J7_9EURY</name>
<dbReference type="AlphaFoldDB" id="A0A1H3E8J7"/>
<comment type="similarity">
    <text evidence="2">Belongs to the methyl-accepting chemotaxis (MCP) protein family.</text>
</comment>
<evidence type="ECO:0000313" key="7">
    <source>
        <dbReference type="Proteomes" id="UP000199170"/>
    </source>
</evidence>
<accession>A0A1H3E8J7</accession>
<dbReference type="InterPro" id="IPR004090">
    <property type="entry name" value="Chemotax_Me-accpt_rcpt"/>
</dbReference>
<keyword evidence="1 3" id="KW-0807">Transducer</keyword>
<sequence length="527" mass="55301">MPSDEQRGTSEQAVAVDERAIANARGAVGAVRTASETVDGQLATIDERANSQADEIASVVHEVSDLSATIEEVAASTDQVATRSEDAAERAADGRLAATEAMEVIEAVRETSEELATEVEQLNDRIDTIETALAGIDDIAEQTNLLALNASIEAARADGNSEGFAVVADEIKSLASEAQSQADTIESALTGVQSAADETVAQLEATTAQIERGADHVADTMDEFDAVADVVSETADDVQSVSAATEDLADSSESIATSAEGVADRADDIGASIGEIRDARGEQTEMLREVEDALSTADVAERSRDRLSTGLPVDEHCGGLVEGGQHVLRSGEGVPVDDLLARLVVAALADGRAVSLTPTPTLDRETLADAFGAAPGDDSLSTATAEDRLFVLDAFDTWNRGPNVFDLQRRSLGEVNEETDARRDAPLLIVGNIAGEIAVLGEQAAREARYENDGGVFEPTDTVLNVVDDRDIDDTFAAFYVGAAEQVFRVTGDPGDRQLVVVESPGVAGEPSVRLDRRERPGAPSTR</sequence>
<dbReference type="STRING" id="660517.SAMN04487946_102113"/>
<dbReference type="EMBL" id="FNPB01000002">
    <property type="protein sequence ID" value="SDX75026.1"/>
    <property type="molecule type" value="Genomic_DNA"/>
</dbReference>
<evidence type="ECO:0000256" key="3">
    <source>
        <dbReference type="PROSITE-ProRule" id="PRU00284"/>
    </source>
</evidence>
<dbReference type="PANTHER" id="PTHR32089:SF112">
    <property type="entry name" value="LYSOZYME-LIKE PROTEIN-RELATED"/>
    <property type="match status" value="1"/>
</dbReference>
<dbReference type="Pfam" id="PF00015">
    <property type="entry name" value="MCPsignal"/>
    <property type="match status" value="1"/>
</dbReference>
<dbReference type="InterPro" id="IPR004089">
    <property type="entry name" value="MCPsignal_dom"/>
</dbReference>
<reference evidence="7" key="1">
    <citation type="submission" date="2016-10" db="EMBL/GenBank/DDBJ databases">
        <authorList>
            <person name="Varghese N."/>
            <person name="Submissions S."/>
        </authorList>
    </citation>
    <scope>NUCLEOTIDE SEQUENCE [LARGE SCALE GENOMIC DNA]</scope>
    <source>
        <strain evidence="7">CGMCC 1.10118</strain>
    </source>
</reference>
<evidence type="ECO:0000256" key="1">
    <source>
        <dbReference type="ARBA" id="ARBA00023224"/>
    </source>
</evidence>
<dbReference type="SUPFAM" id="SSF58104">
    <property type="entry name" value="Methyl-accepting chemotaxis protein (MCP) signaling domain"/>
    <property type="match status" value="1"/>
</dbReference>
<evidence type="ECO:0000313" key="6">
    <source>
        <dbReference type="EMBL" id="SDX75026.1"/>
    </source>
</evidence>
<dbReference type="PRINTS" id="PR00260">
    <property type="entry name" value="CHEMTRNSDUCR"/>
</dbReference>
<evidence type="ECO:0000259" key="5">
    <source>
        <dbReference type="PROSITE" id="PS50111"/>
    </source>
</evidence>
<dbReference type="GO" id="GO:0006935">
    <property type="term" value="P:chemotaxis"/>
    <property type="evidence" value="ECO:0007669"/>
    <property type="project" value="InterPro"/>
</dbReference>
<feature type="coiled-coil region" evidence="4">
    <location>
        <begin position="105"/>
        <end position="132"/>
    </location>
</feature>
<keyword evidence="4" id="KW-0175">Coiled coil</keyword>
<dbReference type="PROSITE" id="PS50111">
    <property type="entry name" value="CHEMOTAXIS_TRANSDUC_2"/>
    <property type="match status" value="1"/>
</dbReference>
<dbReference type="CDD" id="cd11386">
    <property type="entry name" value="MCP_signal"/>
    <property type="match status" value="1"/>
</dbReference>
<evidence type="ECO:0000256" key="4">
    <source>
        <dbReference type="SAM" id="Coils"/>
    </source>
</evidence>
<protein>
    <submittedName>
        <fullName evidence="6">Methyl-accepting chemotaxis protein (MCP) signalling domain-containing protein</fullName>
    </submittedName>
</protein>
<dbReference type="GO" id="GO:0004888">
    <property type="term" value="F:transmembrane signaling receptor activity"/>
    <property type="evidence" value="ECO:0007669"/>
    <property type="project" value="InterPro"/>
</dbReference>
<dbReference type="GO" id="GO:0016020">
    <property type="term" value="C:membrane"/>
    <property type="evidence" value="ECO:0007669"/>
    <property type="project" value="InterPro"/>
</dbReference>
<dbReference type="RefSeq" id="WP_089765501.1">
    <property type="nucleotide sequence ID" value="NZ_FNPB01000002.1"/>
</dbReference>
<feature type="domain" description="Methyl-accepting transducer" evidence="5">
    <location>
        <begin position="27"/>
        <end position="263"/>
    </location>
</feature>
<proteinExistence type="inferred from homology"/>
<dbReference type="Proteomes" id="UP000199170">
    <property type="component" value="Unassembled WGS sequence"/>
</dbReference>
<dbReference type="Gene3D" id="1.10.287.950">
    <property type="entry name" value="Methyl-accepting chemotaxis protein"/>
    <property type="match status" value="1"/>
</dbReference>
<gene>
    <name evidence="6" type="ORF">SAMN04487946_102113</name>
</gene>
<dbReference type="GO" id="GO:0007165">
    <property type="term" value="P:signal transduction"/>
    <property type="evidence" value="ECO:0007669"/>
    <property type="project" value="UniProtKB-KW"/>
</dbReference>
<keyword evidence="7" id="KW-1185">Reference proteome</keyword>
<dbReference type="PANTHER" id="PTHR32089">
    <property type="entry name" value="METHYL-ACCEPTING CHEMOTAXIS PROTEIN MCPB"/>
    <property type="match status" value="1"/>
</dbReference>